<dbReference type="EMBL" id="BGZK01002510">
    <property type="protein sequence ID" value="GBP94492.1"/>
    <property type="molecule type" value="Genomic_DNA"/>
</dbReference>
<evidence type="ECO:0000313" key="3">
    <source>
        <dbReference type="Proteomes" id="UP000299102"/>
    </source>
</evidence>
<evidence type="ECO:0000256" key="1">
    <source>
        <dbReference type="SAM" id="MobiDB-lite"/>
    </source>
</evidence>
<protein>
    <submittedName>
        <fullName evidence="2">Uncharacterized protein</fullName>
    </submittedName>
</protein>
<feature type="compositionally biased region" description="Polar residues" evidence="1">
    <location>
        <begin position="127"/>
        <end position="138"/>
    </location>
</feature>
<feature type="region of interest" description="Disordered" evidence="1">
    <location>
        <begin position="115"/>
        <end position="138"/>
    </location>
</feature>
<keyword evidence="3" id="KW-1185">Reference proteome</keyword>
<dbReference type="OrthoDB" id="8123886at2759"/>
<name>A0A4C2A408_EUMVA</name>
<dbReference type="AlphaFoldDB" id="A0A4C2A408"/>
<reference evidence="2 3" key="1">
    <citation type="journal article" date="2019" name="Commun. Biol.">
        <title>The bagworm genome reveals a unique fibroin gene that provides high tensile strength.</title>
        <authorList>
            <person name="Kono N."/>
            <person name="Nakamura H."/>
            <person name="Ohtoshi R."/>
            <person name="Tomita M."/>
            <person name="Numata K."/>
            <person name="Arakawa K."/>
        </authorList>
    </citation>
    <scope>NUCLEOTIDE SEQUENCE [LARGE SCALE GENOMIC DNA]</scope>
</reference>
<sequence>MKAAYRTYSLKEYREFRVVVKGVAKKFSLNVKTDLARKHSMRAVRRVTNRNREPLDLVLVSAHPSVKDNVKATFFKIKTCLGDHGTVACTRDKDADGPPACALCNTSGHTANYLGSPRAPKKYPLPNRNNRQGCSGDL</sequence>
<proteinExistence type="predicted"/>
<accession>A0A4C2A408</accession>
<comment type="caution">
    <text evidence="2">The sequence shown here is derived from an EMBL/GenBank/DDBJ whole genome shotgun (WGS) entry which is preliminary data.</text>
</comment>
<evidence type="ECO:0000313" key="2">
    <source>
        <dbReference type="EMBL" id="GBP94492.1"/>
    </source>
</evidence>
<organism evidence="2 3">
    <name type="scientific">Eumeta variegata</name>
    <name type="common">Bagworm moth</name>
    <name type="synonym">Eumeta japonica</name>
    <dbReference type="NCBI Taxonomy" id="151549"/>
    <lineage>
        <taxon>Eukaryota</taxon>
        <taxon>Metazoa</taxon>
        <taxon>Ecdysozoa</taxon>
        <taxon>Arthropoda</taxon>
        <taxon>Hexapoda</taxon>
        <taxon>Insecta</taxon>
        <taxon>Pterygota</taxon>
        <taxon>Neoptera</taxon>
        <taxon>Endopterygota</taxon>
        <taxon>Lepidoptera</taxon>
        <taxon>Glossata</taxon>
        <taxon>Ditrysia</taxon>
        <taxon>Tineoidea</taxon>
        <taxon>Psychidae</taxon>
        <taxon>Oiketicinae</taxon>
        <taxon>Eumeta</taxon>
    </lineage>
</organism>
<dbReference type="Proteomes" id="UP000299102">
    <property type="component" value="Unassembled WGS sequence"/>
</dbReference>
<gene>
    <name evidence="2" type="ORF">EVAR_65852_1</name>
</gene>